<protein>
    <recommendedName>
        <fullName evidence="4">Alpha-carbonic anhydrase domain-containing protein</fullName>
    </recommendedName>
</protein>
<dbReference type="SUPFAM" id="SSF51069">
    <property type="entry name" value="Carbonic anhydrase"/>
    <property type="match status" value="1"/>
</dbReference>
<comment type="function">
    <text evidence="1">Reversible hydration of carbon dioxide.</text>
</comment>
<dbReference type="PANTHER" id="PTHR18952:SF208">
    <property type="entry name" value="CARBONIC ANHYDRASE XA-RELATED"/>
    <property type="match status" value="1"/>
</dbReference>
<comment type="similarity">
    <text evidence="3">Belongs to the alpha-class carbonic anhydrase family.</text>
</comment>
<dbReference type="InterPro" id="IPR036398">
    <property type="entry name" value="CA_dom_sf"/>
</dbReference>
<accession>A0AAN9KW19</accession>
<evidence type="ECO:0000256" key="3">
    <source>
        <dbReference type="ARBA" id="ARBA00006365"/>
    </source>
</evidence>
<feature type="domain" description="Alpha-carbonic anhydrase" evidence="4">
    <location>
        <begin position="1"/>
        <end position="88"/>
    </location>
</feature>
<evidence type="ECO:0000259" key="4">
    <source>
        <dbReference type="PROSITE" id="PS51144"/>
    </source>
</evidence>
<reference evidence="5 6" key="1">
    <citation type="submission" date="2024-01" db="EMBL/GenBank/DDBJ databases">
        <title>The genomes of 5 underutilized Papilionoideae crops provide insights into root nodulation and disease resistanc.</title>
        <authorList>
            <person name="Jiang F."/>
        </authorList>
    </citation>
    <scope>NUCLEOTIDE SEQUENCE [LARGE SCALE GENOMIC DNA]</scope>
    <source>
        <strain evidence="5">LVBAO_FW01</strain>
        <tissue evidence="5">Leaves</tissue>
    </source>
</reference>
<dbReference type="EMBL" id="JAYMYQ010000006">
    <property type="protein sequence ID" value="KAK7324925.1"/>
    <property type="molecule type" value="Genomic_DNA"/>
</dbReference>
<name>A0AAN9KW19_CANGL</name>
<evidence type="ECO:0000313" key="6">
    <source>
        <dbReference type="Proteomes" id="UP001367508"/>
    </source>
</evidence>
<dbReference type="InterPro" id="IPR001148">
    <property type="entry name" value="CA_dom"/>
</dbReference>
<sequence>MDHTVIPYPSVGENGHFEDRFSGSDKIEDELKSIAENKDKEISVGIVNLQEMTGPPTTPNEYFRYNGSLTAPPCQEIVVWTVFTKVSF</sequence>
<organism evidence="5 6">
    <name type="scientific">Canavalia gladiata</name>
    <name type="common">Sword bean</name>
    <name type="synonym">Dolichos gladiatus</name>
    <dbReference type="NCBI Taxonomy" id="3824"/>
    <lineage>
        <taxon>Eukaryota</taxon>
        <taxon>Viridiplantae</taxon>
        <taxon>Streptophyta</taxon>
        <taxon>Embryophyta</taxon>
        <taxon>Tracheophyta</taxon>
        <taxon>Spermatophyta</taxon>
        <taxon>Magnoliopsida</taxon>
        <taxon>eudicotyledons</taxon>
        <taxon>Gunneridae</taxon>
        <taxon>Pentapetalae</taxon>
        <taxon>rosids</taxon>
        <taxon>fabids</taxon>
        <taxon>Fabales</taxon>
        <taxon>Fabaceae</taxon>
        <taxon>Papilionoideae</taxon>
        <taxon>50 kb inversion clade</taxon>
        <taxon>NPAAA clade</taxon>
        <taxon>indigoferoid/millettioid clade</taxon>
        <taxon>Phaseoleae</taxon>
        <taxon>Canavalia</taxon>
    </lineage>
</organism>
<dbReference type="GO" id="GO:0008270">
    <property type="term" value="F:zinc ion binding"/>
    <property type="evidence" value="ECO:0007669"/>
    <property type="project" value="InterPro"/>
</dbReference>
<dbReference type="GO" id="GO:0006730">
    <property type="term" value="P:one-carbon metabolic process"/>
    <property type="evidence" value="ECO:0007669"/>
    <property type="project" value="TreeGrafter"/>
</dbReference>
<dbReference type="PROSITE" id="PS51144">
    <property type="entry name" value="ALPHA_CA_2"/>
    <property type="match status" value="1"/>
</dbReference>
<dbReference type="GO" id="GO:0009570">
    <property type="term" value="C:chloroplast stroma"/>
    <property type="evidence" value="ECO:0007669"/>
    <property type="project" value="UniProtKB-SubCell"/>
</dbReference>
<dbReference type="AlphaFoldDB" id="A0AAN9KW19"/>
<comment type="subcellular location">
    <subcellularLocation>
        <location evidence="2">Plastid</location>
        <location evidence="2">Chloroplast stroma</location>
    </subcellularLocation>
</comment>
<dbReference type="Gene3D" id="3.10.200.10">
    <property type="entry name" value="Alpha carbonic anhydrase"/>
    <property type="match status" value="1"/>
</dbReference>
<gene>
    <name evidence="5" type="ORF">VNO77_28875</name>
</gene>
<dbReference type="Pfam" id="PF00194">
    <property type="entry name" value="Carb_anhydrase"/>
    <property type="match status" value="1"/>
</dbReference>
<dbReference type="GO" id="GO:0004089">
    <property type="term" value="F:carbonate dehydratase activity"/>
    <property type="evidence" value="ECO:0007669"/>
    <property type="project" value="InterPro"/>
</dbReference>
<evidence type="ECO:0000256" key="1">
    <source>
        <dbReference type="ARBA" id="ARBA00002904"/>
    </source>
</evidence>
<dbReference type="Proteomes" id="UP001367508">
    <property type="component" value="Unassembled WGS sequence"/>
</dbReference>
<dbReference type="InterPro" id="IPR023561">
    <property type="entry name" value="Carbonic_anhydrase_a-class"/>
</dbReference>
<evidence type="ECO:0000313" key="5">
    <source>
        <dbReference type="EMBL" id="KAK7324925.1"/>
    </source>
</evidence>
<evidence type="ECO:0000256" key="2">
    <source>
        <dbReference type="ARBA" id="ARBA00004470"/>
    </source>
</evidence>
<keyword evidence="6" id="KW-1185">Reference proteome</keyword>
<comment type="caution">
    <text evidence="5">The sequence shown here is derived from an EMBL/GenBank/DDBJ whole genome shotgun (WGS) entry which is preliminary data.</text>
</comment>
<dbReference type="PANTHER" id="PTHR18952">
    <property type="entry name" value="CARBONIC ANHYDRASE"/>
    <property type="match status" value="1"/>
</dbReference>
<proteinExistence type="inferred from homology"/>